<evidence type="ECO:0000256" key="2">
    <source>
        <dbReference type="ARBA" id="ARBA00012438"/>
    </source>
</evidence>
<name>A0A2S9WQB2_9FLAO</name>
<dbReference type="InterPro" id="IPR011712">
    <property type="entry name" value="Sig_transdc_His_kin_sub3_dim/P"/>
</dbReference>
<evidence type="ECO:0000256" key="4">
    <source>
        <dbReference type="ARBA" id="ARBA00022679"/>
    </source>
</evidence>
<dbReference type="InterPro" id="IPR036890">
    <property type="entry name" value="HATPase_C_sf"/>
</dbReference>
<keyword evidence="3" id="KW-0597">Phosphoprotein</keyword>
<dbReference type="PROSITE" id="PS50005">
    <property type="entry name" value="TPR"/>
    <property type="match status" value="2"/>
</dbReference>
<dbReference type="Pfam" id="PF07730">
    <property type="entry name" value="HisKA_3"/>
    <property type="match status" value="1"/>
</dbReference>
<dbReference type="GO" id="GO:0000155">
    <property type="term" value="F:phosphorelay sensor kinase activity"/>
    <property type="evidence" value="ECO:0007669"/>
    <property type="project" value="InterPro"/>
</dbReference>
<evidence type="ECO:0000256" key="10">
    <source>
        <dbReference type="SAM" id="Coils"/>
    </source>
</evidence>
<dbReference type="PANTHER" id="PTHR24421:SF10">
    <property type="entry name" value="NITRATE_NITRITE SENSOR PROTEIN NARQ"/>
    <property type="match status" value="1"/>
</dbReference>
<keyword evidence="7" id="KW-0067">ATP-binding</keyword>
<evidence type="ECO:0000256" key="7">
    <source>
        <dbReference type="ARBA" id="ARBA00022840"/>
    </source>
</evidence>
<sequence length="648" mass="73805">MKQLALTVFLFFSILANAQTEKNKNNVELSKDELKFKAKIELADKYLFTNIDSATYFIKQAEEISNRIADEILIRSFLKSKGDIYKTKNDFEEALVIYEELLDSFQEKGDPYGVARTQSDIGVVYEEMSEPQKAIEQYLKALKFFENDPEYQSNAAATLMNIGVIHKKQKNYSEAENYYRRAQVIIDSDNDEDMKLRIRANQGSMLIEAGKPDKAKSILKEAYVIAKKENHQQGIATVTQNLAILEYYKGNLSQAADYFTLAGDAHESYGNLQAAMTTRVGIAEIYIKNKEAQKAIPLLKNAIAFYEETNDSDRLFPSYLSLSSAFAYNREPDSARAYIDKYVELREKYDEENNKEIIFELDKKYQTEKKDRELAEQKSAILQKELEAKQRNLYLILLGLGLFFAVIIGWLIIRQKTLKNNQLRQESKLKAAQAEIEKQNSLQEQRLSISRDLHDNIGSQLTFLISSMDSLRYAKQVAPETANDKLENLSQFTRKTIGELRDTIWAMNHDEISFQDLQERLTSHINTANQASATTQILLNIDPEINKAHSFDSVKGMHIFRLIQEAINNSIKYSGSDTIHIDFEKADLNGKNAFKVTIKDDGKGFDPEQVASGNGMRYMKERADAIEADFNLTSSPENGTSVIAVVPC</sequence>
<keyword evidence="11" id="KW-0472">Membrane</keyword>
<dbReference type="CDD" id="cd16917">
    <property type="entry name" value="HATPase_UhpB-NarQ-NarX-like"/>
    <property type="match status" value="1"/>
</dbReference>
<dbReference type="GO" id="GO:0005524">
    <property type="term" value="F:ATP binding"/>
    <property type="evidence" value="ECO:0007669"/>
    <property type="project" value="UniProtKB-KW"/>
</dbReference>
<dbReference type="Gene3D" id="1.20.5.1930">
    <property type="match status" value="1"/>
</dbReference>
<dbReference type="InterPro" id="IPR005467">
    <property type="entry name" value="His_kinase_dom"/>
</dbReference>
<feature type="coiled-coil region" evidence="10">
    <location>
        <begin position="335"/>
        <end position="444"/>
    </location>
</feature>
<evidence type="ECO:0000256" key="8">
    <source>
        <dbReference type="ARBA" id="ARBA00023012"/>
    </source>
</evidence>
<protein>
    <recommendedName>
        <fullName evidence="2">histidine kinase</fullName>
        <ecNumber evidence="2">2.7.13.3</ecNumber>
    </recommendedName>
</protein>
<dbReference type="InterPro" id="IPR019734">
    <property type="entry name" value="TPR_rpt"/>
</dbReference>
<dbReference type="OrthoDB" id="9778366at2"/>
<keyword evidence="6" id="KW-0418">Kinase</keyword>
<keyword evidence="11" id="KW-0812">Transmembrane</keyword>
<proteinExistence type="predicted"/>
<accession>A0A2S9WQB2</accession>
<dbReference type="Pfam" id="PF02518">
    <property type="entry name" value="HATPase_c"/>
    <property type="match status" value="1"/>
</dbReference>
<dbReference type="SMART" id="SM00028">
    <property type="entry name" value="TPR"/>
    <property type="match status" value="7"/>
</dbReference>
<evidence type="ECO:0000259" key="13">
    <source>
        <dbReference type="PROSITE" id="PS50109"/>
    </source>
</evidence>
<feature type="repeat" description="TPR" evidence="9">
    <location>
        <begin position="115"/>
        <end position="148"/>
    </location>
</feature>
<feature type="repeat" description="TPR" evidence="9">
    <location>
        <begin position="156"/>
        <end position="189"/>
    </location>
</feature>
<dbReference type="Proteomes" id="UP000239532">
    <property type="component" value="Unassembled WGS sequence"/>
</dbReference>
<keyword evidence="4" id="KW-0808">Transferase</keyword>
<organism evidence="14 15">
    <name type="scientific">Nonlabens agnitus</name>
    <dbReference type="NCBI Taxonomy" id="870484"/>
    <lineage>
        <taxon>Bacteria</taxon>
        <taxon>Pseudomonadati</taxon>
        <taxon>Bacteroidota</taxon>
        <taxon>Flavobacteriia</taxon>
        <taxon>Flavobacteriales</taxon>
        <taxon>Flavobacteriaceae</taxon>
        <taxon>Nonlabens</taxon>
    </lineage>
</organism>
<evidence type="ECO:0000256" key="6">
    <source>
        <dbReference type="ARBA" id="ARBA00022777"/>
    </source>
</evidence>
<evidence type="ECO:0000256" key="11">
    <source>
        <dbReference type="SAM" id="Phobius"/>
    </source>
</evidence>
<feature type="chain" id="PRO_5015633966" description="histidine kinase" evidence="12">
    <location>
        <begin position="19"/>
        <end position="648"/>
    </location>
</feature>
<dbReference type="GO" id="GO:0046983">
    <property type="term" value="F:protein dimerization activity"/>
    <property type="evidence" value="ECO:0007669"/>
    <property type="project" value="InterPro"/>
</dbReference>
<dbReference type="InterPro" id="IPR003594">
    <property type="entry name" value="HATPase_dom"/>
</dbReference>
<dbReference type="EMBL" id="MQUC01000003">
    <property type="protein sequence ID" value="PRP65665.1"/>
    <property type="molecule type" value="Genomic_DNA"/>
</dbReference>
<comment type="catalytic activity">
    <reaction evidence="1">
        <text>ATP + protein L-histidine = ADP + protein N-phospho-L-histidine.</text>
        <dbReference type="EC" id="2.7.13.3"/>
    </reaction>
</comment>
<dbReference type="InterPro" id="IPR050482">
    <property type="entry name" value="Sensor_HK_TwoCompSys"/>
</dbReference>
<keyword evidence="8" id="KW-0902">Two-component regulatory system</keyword>
<dbReference type="InterPro" id="IPR011990">
    <property type="entry name" value="TPR-like_helical_dom_sf"/>
</dbReference>
<comment type="caution">
    <text evidence="14">The sequence shown here is derived from an EMBL/GenBank/DDBJ whole genome shotgun (WGS) entry which is preliminary data.</text>
</comment>
<dbReference type="Gene3D" id="3.30.565.10">
    <property type="entry name" value="Histidine kinase-like ATPase, C-terminal domain"/>
    <property type="match status" value="1"/>
</dbReference>
<keyword evidence="5" id="KW-0547">Nucleotide-binding</keyword>
<keyword evidence="10" id="KW-0175">Coiled coil</keyword>
<dbReference type="Pfam" id="PF13424">
    <property type="entry name" value="TPR_12"/>
    <property type="match status" value="2"/>
</dbReference>
<evidence type="ECO:0000256" key="9">
    <source>
        <dbReference type="PROSITE-ProRule" id="PRU00339"/>
    </source>
</evidence>
<keyword evidence="15" id="KW-1185">Reference proteome</keyword>
<gene>
    <name evidence="14" type="ORF">BST86_00450</name>
</gene>
<dbReference type="AlphaFoldDB" id="A0A2S9WQB2"/>
<dbReference type="GO" id="GO:0016020">
    <property type="term" value="C:membrane"/>
    <property type="evidence" value="ECO:0007669"/>
    <property type="project" value="InterPro"/>
</dbReference>
<dbReference type="Gene3D" id="1.25.40.10">
    <property type="entry name" value="Tetratricopeptide repeat domain"/>
    <property type="match status" value="2"/>
</dbReference>
<dbReference type="SUPFAM" id="SSF55874">
    <property type="entry name" value="ATPase domain of HSP90 chaperone/DNA topoisomerase II/histidine kinase"/>
    <property type="match status" value="1"/>
</dbReference>
<dbReference type="RefSeq" id="WP_105981562.1">
    <property type="nucleotide sequence ID" value="NZ_MQUC01000003.1"/>
</dbReference>
<dbReference type="EC" id="2.7.13.3" evidence="2"/>
<reference evidence="14 15" key="1">
    <citation type="submission" date="2016-11" db="EMBL/GenBank/DDBJ databases">
        <title>Trade-off between light-utilization and light-protection in marine flavobacteria.</title>
        <authorList>
            <person name="Kumagai Y."/>
        </authorList>
    </citation>
    <scope>NUCLEOTIDE SEQUENCE [LARGE SCALE GENOMIC DNA]</scope>
    <source>
        <strain evidence="14 15">JCM 17109</strain>
    </source>
</reference>
<evidence type="ECO:0000256" key="1">
    <source>
        <dbReference type="ARBA" id="ARBA00000085"/>
    </source>
</evidence>
<evidence type="ECO:0000313" key="14">
    <source>
        <dbReference type="EMBL" id="PRP65665.1"/>
    </source>
</evidence>
<evidence type="ECO:0000256" key="3">
    <source>
        <dbReference type="ARBA" id="ARBA00022553"/>
    </source>
</evidence>
<dbReference type="PANTHER" id="PTHR24421">
    <property type="entry name" value="NITRATE/NITRITE SENSOR PROTEIN NARX-RELATED"/>
    <property type="match status" value="1"/>
</dbReference>
<keyword evidence="11" id="KW-1133">Transmembrane helix</keyword>
<feature type="transmembrane region" description="Helical" evidence="11">
    <location>
        <begin position="393"/>
        <end position="413"/>
    </location>
</feature>
<evidence type="ECO:0000313" key="15">
    <source>
        <dbReference type="Proteomes" id="UP000239532"/>
    </source>
</evidence>
<evidence type="ECO:0000256" key="12">
    <source>
        <dbReference type="SAM" id="SignalP"/>
    </source>
</evidence>
<dbReference type="SUPFAM" id="SSF48452">
    <property type="entry name" value="TPR-like"/>
    <property type="match status" value="2"/>
</dbReference>
<feature type="domain" description="Histidine kinase" evidence="13">
    <location>
        <begin position="452"/>
        <end position="648"/>
    </location>
</feature>
<keyword evidence="12" id="KW-0732">Signal</keyword>
<feature type="signal peptide" evidence="12">
    <location>
        <begin position="1"/>
        <end position="18"/>
    </location>
</feature>
<keyword evidence="9" id="KW-0802">TPR repeat</keyword>
<dbReference type="PROSITE" id="PS50109">
    <property type="entry name" value="HIS_KIN"/>
    <property type="match status" value="1"/>
</dbReference>
<evidence type="ECO:0000256" key="5">
    <source>
        <dbReference type="ARBA" id="ARBA00022741"/>
    </source>
</evidence>